<dbReference type="EMBL" id="FOTK01000043">
    <property type="protein sequence ID" value="SFM65665.1"/>
    <property type="molecule type" value="Genomic_DNA"/>
</dbReference>
<reference evidence="2" key="1">
    <citation type="submission" date="2016-10" db="EMBL/GenBank/DDBJ databases">
        <authorList>
            <person name="Varghese N."/>
            <person name="Submissions S."/>
        </authorList>
    </citation>
    <scope>NUCLEOTIDE SEQUENCE [LARGE SCALE GENOMIC DNA]</scope>
    <source>
        <strain evidence="2">BL36</strain>
    </source>
</reference>
<protein>
    <submittedName>
        <fullName evidence="1">Uncharacterized protein</fullName>
    </submittedName>
</protein>
<name>A0A1I4SMM7_9HYPH</name>
<evidence type="ECO:0000313" key="1">
    <source>
        <dbReference type="EMBL" id="SFM65665.1"/>
    </source>
</evidence>
<proteinExistence type="predicted"/>
<keyword evidence="2" id="KW-1185">Reference proteome</keyword>
<dbReference type="STRING" id="582667.SAMN05192568_104345"/>
<dbReference type="Proteomes" id="UP000199048">
    <property type="component" value="Unassembled WGS sequence"/>
</dbReference>
<sequence length="76" mass="8379">MRDYRFCVALRRADGALDEPVHEELITAEDGTSAIALAKAIDVDMLRLRANAVYLVDPQGYVVWSLRLADVSDVSA</sequence>
<accession>A0A1I4SMM7</accession>
<gene>
    <name evidence="1" type="ORF">SAMN05192568_104345</name>
</gene>
<organism evidence="1 2">
    <name type="scientific">Methylobacterium pseudosasicola</name>
    <dbReference type="NCBI Taxonomy" id="582667"/>
    <lineage>
        <taxon>Bacteria</taxon>
        <taxon>Pseudomonadati</taxon>
        <taxon>Pseudomonadota</taxon>
        <taxon>Alphaproteobacteria</taxon>
        <taxon>Hyphomicrobiales</taxon>
        <taxon>Methylobacteriaceae</taxon>
        <taxon>Methylobacterium</taxon>
    </lineage>
</organism>
<dbReference type="AlphaFoldDB" id="A0A1I4SMM7"/>
<dbReference type="OrthoDB" id="7998621at2"/>
<evidence type="ECO:0000313" key="2">
    <source>
        <dbReference type="Proteomes" id="UP000199048"/>
    </source>
</evidence>